<accession>A0ACC1J6Y5</accession>
<reference evidence="1" key="1">
    <citation type="submission" date="2022-07" db="EMBL/GenBank/DDBJ databases">
        <title>Phylogenomic reconstructions and comparative analyses of Kickxellomycotina fungi.</title>
        <authorList>
            <person name="Reynolds N.K."/>
            <person name="Stajich J.E."/>
            <person name="Barry K."/>
            <person name="Grigoriev I.V."/>
            <person name="Crous P."/>
            <person name="Smith M.E."/>
        </authorList>
    </citation>
    <scope>NUCLEOTIDE SEQUENCE</scope>
    <source>
        <strain evidence="1">NRRL 5244</strain>
    </source>
</reference>
<proteinExistence type="predicted"/>
<name>A0ACC1J6Y5_9FUNG</name>
<organism evidence="1 2">
    <name type="scientific">Linderina macrospora</name>
    <dbReference type="NCBI Taxonomy" id="4868"/>
    <lineage>
        <taxon>Eukaryota</taxon>
        <taxon>Fungi</taxon>
        <taxon>Fungi incertae sedis</taxon>
        <taxon>Zoopagomycota</taxon>
        <taxon>Kickxellomycotina</taxon>
        <taxon>Kickxellomycetes</taxon>
        <taxon>Kickxellales</taxon>
        <taxon>Kickxellaceae</taxon>
        <taxon>Linderina</taxon>
    </lineage>
</organism>
<gene>
    <name evidence="1" type="primary">PHM7_2</name>
    <name evidence="1" type="ORF">FBU59_003998</name>
</gene>
<protein>
    <submittedName>
        <fullName evidence="1">Phosphate metabolism protein 7</fullName>
    </submittedName>
</protein>
<keyword evidence="2" id="KW-1185">Reference proteome</keyword>
<sequence>MKTKRINKILSRLFVLAIIWLWIFPVVFISAVAKMDRLENFGPFKDISNWPTQLAGLVQGVFPPLILGVLQRFIPDIFRRAIAFEGIPTTRHMELTLLNYMFFFQVTDAFWIPCVASTIFGSYETFLHDPFAAARTIIREIPTVSTFFMAYVLMQALANSGMEIARILHIIDYKFTRWFSKRSPRIYMKHKMPSKFQYAEAIPTHSLMFLLGLIYSAVAPLMTVVTVLYFALFSFVYKYKFMYVYDDRSFRLGGQISIKLLGHRWICLYAAEALFFLVMVIRVSVRKSKASGMQFTMVIGVIMISMYFNYIIKTRIYPRLIYIDDRPEETADVRINLGLGTPEPENQQQQQQQQPGESVQGVQTVSEAAAAMGFQEYALPREIERICTDGSTKITISEDDGSPEPHLPARNSSIQDNNNDGNNSISGNNNISGSDGASDSPPAFSSIGTNVHSMPSMIPTRPDPEVNRLFADARPFSYDAWRIDARPEIATIGPGSVIPGTHTSGYRHCRP</sequence>
<dbReference type="Proteomes" id="UP001150603">
    <property type="component" value="Unassembled WGS sequence"/>
</dbReference>
<dbReference type="EMBL" id="JANBPW010002727">
    <property type="protein sequence ID" value="KAJ1939811.1"/>
    <property type="molecule type" value="Genomic_DNA"/>
</dbReference>
<evidence type="ECO:0000313" key="2">
    <source>
        <dbReference type="Proteomes" id="UP001150603"/>
    </source>
</evidence>
<evidence type="ECO:0000313" key="1">
    <source>
        <dbReference type="EMBL" id="KAJ1939811.1"/>
    </source>
</evidence>
<comment type="caution">
    <text evidence="1">The sequence shown here is derived from an EMBL/GenBank/DDBJ whole genome shotgun (WGS) entry which is preliminary data.</text>
</comment>